<keyword evidence="2" id="KW-1185">Reference proteome</keyword>
<organism evidence="1 2">
    <name type="scientific">Portunus trituberculatus</name>
    <name type="common">Swimming crab</name>
    <name type="synonym">Neptunus trituberculatus</name>
    <dbReference type="NCBI Taxonomy" id="210409"/>
    <lineage>
        <taxon>Eukaryota</taxon>
        <taxon>Metazoa</taxon>
        <taxon>Ecdysozoa</taxon>
        <taxon>Arthropoda</taxon>
        <taxon>Crustacea</taxon>
        <taxon>Multicrustacea</taxon>
        <taxon>Malacostraca</taxon>
        <taxon>Eumalacostraca</taxon>
        <taxon>Eucarida</taxon>
        <taxon>Decapoda</taxon>
        <taxon>Pleocyemata</taxon>
        <taxon>Brachyura</taxon>
        <taxon>Eubrachyura</taxon>
        <taxon>Portunoidea</taxon>
        <taxon>Portunidae</taxon>
        <taxon>Portuninae</taxon>
        <taxon>Portunus</taxon>
    </lineage>
</organism>
<evidence type="ECO:0000313" key="2">
    <source>
        <dbReference type="Proteomes" id="UP000324222"/>
    </source>
</evidence>
<dbReference type="EMBL" id="VSRR010038404">
    <property type="protein sequence ID" value="MPC74181.1"/>
    <property type="molecule type" value="Genomic_DNA"/>
</dbReference>
<gene>
    <name evidence="1" type="ORF">E2C01_068531</name>
</gene>
<dbReference type="Proteomes" id="UP000324222">
    <property type="component" value="Unassembled WGS sequence"/>
</dbReference>
<name>A0A5B7HMM9_PORTR</name>
<dbReference type="AlphaFoldDB" id="A0A5B7HMM9"/>
<accession>A0A5B7HMM9</accession>
<proteinExistence type="predicted"/>
<sequence>MFTPPPTGLLTPPGTCYTAATEPLQSSPARTSLLQPRLTAPPRAAPHVTTQGTVNISNTLDHYAYITPGHPLFAGNRKGSHI</sequence>
<reference evidence="1 2" key="1">
    <citation type="submission" date="2019-05" db="EMBL/GenBank/DDBJ databases">
        <title>Another draft genome of Portunus trituberculatus and its Hox gene families provides insights of decapod evolution.</title>
        <authorList>
            <person name="Jeong J.-H."/>
            <person name="Song I."/>
            <person name="Kim S."/>
            <person name="Choi T."/>
            <person name="Kim D."/>
            <person name="Ryu S."/>
            <person name="Kim W."/>
        </authorList>
    </citation>
    <scope>NUCLEOTIDE SEQUENCE [LARGE SCALE GENOMIC DNA]</scope>
    <source>
        <tissue evidence="1">Muscle</tissue>
    </source>
</reference>
<comment type="caution">
    <text evidence="1">The sequence shown here is derived from an EMBL/GenBank/DDBJ whole genome shotgun (WGS) entry which is preliminary data.</text>
</comment>
<evidence type="ECO:0000313" key="1">
    <source>
        <dbReference type="EMBL" id="MPC74181.1"/>
    </source>
</evidence>
<protein>
    <submittedName>
        <fullName evidence="1">Uncharacterized protein</fullName>
    </submittedName>
</protein>